<dbReference type="InterPro" id="IPR027475">
    <property type="entry name" value="Asparaginase/glutaminase_AS2"/>
</dbReference>
<evidence type="ECO:0000256" key="4">
    <source>
        <dbReference type="PIRSR" id="PIRSR001220-2"/>
    </source>
</evidence>
<feature type="domain" description="L-asparaginase N-terminal" evidence="6">
    <location>
        <begin position="16"/>
        <end position="209"/>
    </location>
</feature>
<dbReference type="SMART" id="SM00870">
    <property type="entry name" value="Asparaginase"/>
    <property type="match status" value="1"/>
</dbReference>
<dbReference type="Proteomes" id="UP000664731">
    <property type="component" value="Unassembled WGS sequence"/>
</dbReference>
<dbReference type="RefSeq" id="WP_207575864.1">
    <property type="nucleotide sequence ID" value="NZ_JAFNME010000028.1"/>
</dbReference>
<dbReference type="InterPro" id="IPR004550">
    <property type="entry name" value="AsnASE_II"/>
</dbReference>
<feature type="active site" evidence="5">
    <location>
        <position position="101"/>
    </location>
</feature>
<protein>
    <submittedName>
        <fullName evidence="8">Asparaginase</fullName>
    </submittedName>
</protein>
<evidence type="ECO:0000313" key="9">
    <source>
        <dbReference type="Proteomes" id="UP000664731"/>
    </source>
</evidence>
<dbReference type="PANTHER" id="PTHR11707">
    <property type="entry name" value="L-ASPARAGINASE"/>
    <property type="match status" value="1"/>
</dbReference>
<gene>
    <name evidence="8" type="ORF">J1777_11630</name>
</gene>
<sequence>MRQNTSTNASTVANTLALLGMGGTIAGTGSASGVGYQAGQIAAQDLLGGIAVPAGCVVRPQQVRQLDSKDIGDGDWLALAQACGQQLADPQVAAVVITHGTDTLEETAWFLQCVLPAGKPVVLTCAMRPASALSADGPANLRDALVCAVDEGALAWAQAGQPVLVVAAGEVHSAAAVRKAHAYQVHALSSAPAGPVAWVEEGRLRWAQRLPQQVVVKNAVPLPPLPWPWVEVVTSHAGARAEGVDALVAAGVRGLVVAGTGNGTVHAAWLPALQRARAAGVLIVRTTRCVEGRIVQAPGQDDAEVVDLPPLKARISLMLRCMSPSVPPGPSP</sequence>
<evidence type="ECO:0000256" key="2">
    <source>
        <dbReference type="ARBA" id="ARBA00022801"/>
    </source>
</evidence>
<feature type="domain" description="Asparaginase/glutaminase C-terminal" evidence="7">
    <location>
        <begin position="230"/>
        <end position="319"/>
    </location>
</feature>
<evidence type="ECO:0000259" key="6">
    <source>
        <dbReference type="Pfam" id="PF00710"/>
    </source>
</evidence>
<feature type="binding site" evidence="4">
    <location>
        <position position="68"/>
    </location>
    <ligand>
        <name>substrate</name>
    </ligand>
</feature>
<dbReference type="InterPro" id="IPR036152">
    <property type="entry name" value="Asp/glu_Ase-like_sf"/>
</dbReference>
<dbReference type="PANTHER" id="PTHR11707:SF28">
    <property type="entry name" value="60 KDA LYSOPHOSPHOLIPASE"/>
    <property type="match status" value="1"/>
</dbReference>
<keyword evidence="2" id="KW-0378">Hydrolase</keyword>
<organism evidence="8 9">
    <name type="scientific">Comamonas denitrificans</name>
    <dbReference type="NCBI Taxonomy" id="117506"/>
    <lineage>
        <taxon>Bacteria</taxon>
        <taxon>Pseudomonadati</taxon>
        <taxon>Pseudomonadota</taxon>
        <taxon>Betaproteobacteria</taxon>
        <taxon>Burkholderiales</taxon>
        <taxon>Comamonadaceae</taxon>
        <taxon>Comamonas</taxon>
    </lineage>
</organism>
<dbReference type="PIRSF" id="PIRSF001220">
    <property type="entry name" value="L-ASNase_gatD"/>
    <property type="match status" value="1"/>
</dbReference>
<name>A0A939GWS0_9BURK</name>
<dbReference type="InterPro" id="IPR006034">
    <property type="entry name" value="Asparaginase/glutaminase-like"/>
</dbReference>
<evidence type="ECO:0000259" key="7">
    <source>
        <dbReference type="Pfam" id="PF17763"/>
    </source>
</evidence>
<dbReference type="PIRSF" id="PIRSF500176">
    <property type="entry name" value="L_ASNase"/>
    <property type="match status" value="1"/>
</dbReference>
<feature type="active site" description="O-isoaspartyl threonine intermediate" evidence="3">
    <location>
        <position position="24"/>
    </location>
</feature>
<evidence type="ECO:0000256" key="3">
    <source>
        <dbReference type="PIRSR" id="PIRSR001220-1"/>
    </source>
</evidence>
<proteinExistence type="inferred from homology"/>
<dbReference type="GO" id="GO:0004067">
    <property type="term" value="F:asparaginase activity"/>
    <property type="evidence" value="ECO:0007669"/>
    <property type="project" value="UniProtKB-UniRule"/>
</dbReference>
<dbReference type="Gene3D" id="3.40.50.1170">
    <property type="entry name" value="L-asparaginase, N-terminal domain"/>
    <property type="match status" value="1"/>
</dbReference>
<comment type="similarity">
    <text evidence="1">Belongs to the asparaginase 1 family.</text>
</comment>
<dbReference type="PROSITE" id="PS00917">
    <property type="entry name" value="ASN_GLN_ASE_2"/>
    <property type="match status" value="1"/>
</dbReference>
<dbReference type="Pfam" id="PF00710">
    <property type="entry name" value="Asparaginase"/>
    <property type="match status" value="1"/>
</dbReference>
<dbReference type="PROSITE" id="PS51732">
    <property type="entry name" value="ASN_GLN_ASE_3"/>
    <property type="match status" value="1"/>
</dbReference>
<dbReference type="SUPFAM" id="SSF53774">
    <property type="entry name" value="Glutaminase/Asparaginase"/>
    <property type="match status" value="1"/>
</dbReference>
<comment type="caution">
    <text evidence="8">The sequence shown here is derived from an EMBL/GenBank/DDBJ whole genome shotgun (WGS) entry which is preliminary data.</text>
</comment>
<evidence type="ECO:0000256" key="1">
    <source>
        <dbReference type="ARBA" id="ARBA00010518"/>
    </source>
</evidence>
<dbReference type="AlphaFoldDB" id="A0A939GWS0"/>
<evidence type="ECO:0000256" key="5">
    <source>
        <dbReference type="PROSITE-ProRule" id="PRU10100"/>
    </source>
</evidence>
<dbReference type="InterPro" id="IPR027474">
    <property type="entry name" value="L-asparaginase_N"/>
</dbReference>
<evidence type="ECO:0000313" key="8">
    <source>
        <dbReference type="EMBL" id="MBO1250467.1"/>
    </source>
</evidence>
<reference evidence="8" key="1">
    <citation type="submission" date="2021-03" db="EMBL/GenBank/DDBJ databases">
        <title>Comamonas denitrificans.</title>
        <authorList>
            <person name="Finster K."/>
        </authorList>
    </citation>
    <scope>NUCLEOTIDE SEQUENCE</scope>
    <source>
        <strain evidence="8">MM2021_4</strain>
    </source>
</reference>
<dbReference type="Gene3D" id="3.40.50.40">
    <property type="match status" value="1"/>
</dbReference>
<dbReference type="GO" id="GO:0006528">
    <property type="term" value="P:asparagine metabolic process"/>
    <property type="evidence" value="ECO:0007669"/>
    <property type="project" value="InterPro"/>
</dbReference>
<dbReference type="SFLD" id="SFLDS00057">
    <property type="entry name" value="Glutaminase/Asparaginase"/>
    <property type="match status" value="1"/>
</dbReference>
<accession>A0A939GWS0</accession>
<feature type="binding site" evidence="4">
    <location>
        <begin position="101"/>
        <end position="102"/>
    </location>
    <ligand>
        <name>substrate</name>
    </ligand>
</feature>
<dbReference type="PRINTS" id="PR00139">
    <property type="entry name" value="ASNGLNASE"/>
</dbReference>
<dbReference type="InterPro" id="IPR027473">
    <property type="entry name" value="L-asparaginase_C"/>
</dbReference>
<dbReference type="CDD" id="cd08964">
    <property type="entry name" value="L-asparaginase_II"/>
    <property type="match status" value="1"/>
</dbReference>
<dbReference type="InterPro" id="IPR040919">
    <property type="entry name" value="Asparaginase_C"/>
</dbReference>
<keyword evidence="9" id="KW-1185">Reference proteome</keyword>
<dbReference type="Pfam" id="PF17763">
    <property type="entry name" value="Asparaginase_C"/>
    <property type="match status" value="1"/>
</dbReference>
<dbReference type="InterPro" id="IPR037152">
    <property type="entry name" value="L-asparaginase_N_sf"/>
</dbReference>
<dbReference type="EMBL" id="JAFNME010000028">
    <property type="protein sequence ID" value="MBO1250467.1"/>
    <property type="molecule type" value="Genomic_DNA"/>
</dbReference>